<dbReference type="AlphaFoldDB" id="A0A665V5K1"/>
<reference evidence="5" key="1">
    <citation type="submission" date="2021-04" db="EMBL/GenBank/DDBJ databases">
        <authorList>
            <consortium name="Wellcome Sanger Institute Data Sharing"/>
        </authorList>
    </citation>
    <scope>NUCLEOTIDE SEQUENCE [LARGE SCALE GENOMIC DNA]</scope>
</reference>
<comment type="catalytic activity">
    <reaction evidence="1">
        <text>Thiol-dependent hydrolysis of ester, thioester, amide, peptide and isopeptide bonds formed by the C-terminal Gly of ubiquitin (a 76-residue protein attached to proteins as an intracellular targeting signal).</text>
        <dbReference type="EC" id="3.4.19.12"/>
    </reaction>
</comment>
<reference evidence="5" key="2">
    <citation type="submission" date="2025-08" db="UniProtKB">
        <authorList>
            <consortium name="Ensembl"/>
        </authorList>
    </citation>
    <scope>IDENTIFICATION</scope>
</reference>
<dbReference type="Ensembl" id="ENSENLT00000027721.1">
    <property type="protein sequence ID" value="ENSENLP00000026895.1"/>
    <property type="gene ID" value="ENSENLG00000012084.1"/>
</dbReference>
<evidence type="ECO:0000256" key="1">
    <source>
        <dbReference type="ARBA" id="ARBA00000707"/>
    </source>
</evidence>
<dbReference type="Pfam" id="PF00443">
    <property type="entry name" value="UCH"/>
    <property type="match status" value="2"/>
</dbReference>
<dbReference type="InterPro" id="IPR050185">
    <property type="entry name" value="Ub_carboxyl-term_hydrolase"/>
</dbReference>
<evidence type="ECO:0000256" key="2">
    <source>
        <dbReference type="ARBA" id="ARBA00012759"/>
    </source>
</evidence>
<dbReference type="PANTHER" id="PTHR21646:SF28">
    <property type="entry name" value="UBIQUITIN CARBOXYL-TERMINAL HYDROLASE 15"/>
    <property type="match status" value="1"/>
</dbReference>
<organism evidence="5 6">
    <name type="scientific">Echeneis naucrates</name>
    <name type="common">Live sharksucker</name>
    <dbReference type="NCBI Taxonomy" id="173247"/>
    <lineage>
        <taxon>Eukaryota</taxon>
        <taxon>Metazoa</taxon>
        <taxon>Chordata</taxon>
        <taxon>Craniata</taxon>
        <taxon>Vertebrata</taxon>
        <taxon>Euteleostomi</taxon>
        <taxon>Actinopterygii</taxon>
        <taxon>Neopterygii</taxon>
        <taxon>Teleostei</taxon>
        <taxon>Neoteleostei</taxon>
        <taxon>Acanthomorphata</taxon>
        <taxon>Carangaria</taxon>
        <taxon>Carangiformes</taxon>
        <taxon>Echeneidae</taxon>
        <taxon>Echeneis</taxon>
    </lineage>
</organism>
<keyword evidence="6" id="KW-1185">Reference proteome</keyword>
<evidence type="ECO:0000313" key="6">
    <source>
        <dbReference type="Proteomes" id="UP000472264"/>
    </source>
</evidence>
<accession>A0A665V5K1</accession>
<dbReference type="PROSITE" id="PS50235">
    <property type="entry name" value="USP_3"/>
    <property type="match status" value="1"/>
</dbReference>
<dbReference type="InterPro" id="IPR028889">
    <property type="entry name" value="USP"/>
</dbReference>
<reference evidence="5" key="3">
    <citation type="submission" date="2025-09" db="UniProtKB">
        <authorList>
            <consortium name="Ensembl"/>
        </authorList>
    </citation>
    <scope>IDENTIFICATION</scope>
</reference>
<sequence>SIYSFCHKKYLTIFCCSFLVHMIKMQLCMKQCMCTLLTDISMVLSSCRVAEIFVGLLEDMWLGRSSSCAPVEAKSVLCSILPQFNNYLQQDAQELLLSLLNTLHDNLKKVRQDQNRNCATAPRDSTIVSHLFEGQLSYRTLCMHCNYQTHSTQTFTVLSIPIPPAIIKSRLYDCLSLFFERTVLTGGEQMLCSVCGLRRETGVLTCLEKPPEILMLHLKRWNHAGHLNMGHYTALCHNALSQTWHSFDDLVVREVQDSLVQSPNAYLLLYSRKRFQKPKIHGLGAL</sequence>
<dbReference type="SUPFAM" id="SSF54001">
    <property type="entry name" value="Cysteine proteinases"/>
    <property type="match status" value="1"/>
</dbReference>
<dbReference type="GO" id="GO:0016579">
    <property type="term" value="P:protein deubiquitination"/>
    <property type="evidence" value="ECO:0007669"/>
    <property type="project" value="InterPro"/>
</dbReference>
<dbReference type="EC" id="3.4.19.12" evidence="2"/>
<dbReference type="InterPro" id="IPR001394">
    <property type="entry name" value="Peptidase_C19_UCH"/>
</dbReference>
<keyword evidence="3" id="KW-0378">Hydrolase</keyword>
<evidence type="ECO:0000256" key="3">
    <source>
        <dbReference type="ARBA" id="ARBA00022801"/>
    </source>
</evidence>
<proteinExistence type="predicted"/>
<dbReference type="Proteomes" id="UP000472264">
    <property type="component" value="Chromosome 3"/>
</dbReference>
<dbReference type="InterPro" id="IPR038765">
    <property type="entry name" value="Papain-like_cys_pep_sf"/>
</dbReference>
<dbReference type="GO" id="GO:0004843">
    <property type="term" value="F:cysteine-type deubiquitinase activity"/>
    <property type="evidence" value="ECO:0007669"/>
    <property type="project" value="UniProtKB-EC"/>
</dbReference>
<dbReference type="GO" id="GO:0005634">
    <property type="term" value="C:nucleus"/>
    <property type="evidence" value="ECO:0007669"/>
    <property type="project" value="TreeGrafter"/>
</dbReference>
<dbReference type="Gene3D" id="3.90.70.10">
    <property type="entry name" value="Cysteine proteinases"/>
    <property type="match status" value="2"/>
</dbReference>
<dbReference type="PANTHER" id="PTHR21646">
    <property type="entry name" value="UBIQUITIN CARBOXYL-TERMINAL HYDROLASE"/>
    <property type="match status" value="1"/>
</dbReference>
<evidence type="ECO:0000259" key="4">
    <source>
        <dbReference type="PROSITE" id="PS50235"/>
    </source>
</evidence>
<name>A0A665V5K1_ECHNA</name>
<evidence type="ECO:0000313" key="5">
    <source>
        <dbReference type="Ensembl" id="ENSENLP00000026895.1"/>
    </source>
</evidence>
<feature type="domain" description="USP" evidence="4">
    <location>
        <begin position="17"/>
        <end position="273"/>
    </location>
</feature>
<protein>
    <recommendedName>
        <fullName evidence="2">ubiquitinyl hydrolase 1</fullName>
        <ecNumber evidence="2">3.4.19.12</ecNumber>
    </recommendedName>
</protein>